<dbReference type="RefSeq" id="WP_179633913.1">
    <property type="nucleotide sequence ID" value="NZ_CAXYYM010000004.1"/>
</dbReference>
<dbReference type="GO" id="GO:0017001">
    <property type="term" value="P:antibiotic catabolic process"/>
    <property type="evidence" value="ECO:0007669"/>
    <property type="project" value="UniProtKB-ARBA"/>
</dbReference>
<dbReference type="Gene3D" id="3.60.15.10">
    <property type="entry name" value="Ribonuclease Z/Hydroxyacylglutathione hydrolase-like"/>
    <property type="match status" value="1"/>
</dbReference>
<keyword evidence="2" id="KW-0472">Membrane</keyword>
<dbReference type="InterPro" id="IPR001279">
    <property type="entry name" value="Metallo-B-lactamas"/>
</dbReference>
<protein>
    <submittedName>
        <fullName evidence="4">Glyoxylase-like metal-dependent hydrolase (Beta-lactamase superfamily II)</fullName>
    </submittedName>
</protein>
<accession>A0A7Y9QX69</accession>
<comment type="similarity">
    <text evidence="1">Belongs to the metallo-beta-lactamase superfamily. Class-B beta-lactamase family.</text>
</comment>
<evidence type="ECO:0000256" key="2">
    <source>
        <dbReference type="SAM" id="Phobius"/>
    </source>
</evidence>
<dbReference type="Pfam" id="PF00753">
    <property type="entry name" value="Lactamase_B"/>
    <property type="match status" value="1"/>
</dbReference>
<dbReference type="GO" id="GO:0016787">
    <property type="term" value="F:hydrolase activity"/>
    <property type="evidence" value="ECO:0007669"/>
    <property type="project" value="UniProtKB-KW"/>
</dbReference>
<evidence type="ECO:0000313" key="4">
    <source>
        <dbReference type="EMBL" id="NYG33108.1"/>
    </source>
</evidence>
<dbReference type="InterPro" id="IPR036866">
    <property type="entry name" value="RibonucZ/Hydroxyglut_hydro"/>
</dbReference>
<keyword evidence="4" id="KW-0378">Hydrolase</keyword>
<feature type="domain" description="Metallo-beta-lactamase" evidence="3">
    <location>
        <begin position="92"/>
        <end position="281"/>
    </location>
</feature>
<keyword evidence="5" id="KW-1185">Reference proteome</keyword>
<evidence type="ECO:0000259" key="3">
    <source>
        <dbReference type="SMART" id="SM00849"/>
    </source>
</evidence>
<dbReference type="CDD" id="cd16282">
    <property type="entry name" value="metallo-hydrolase-like_MBL-fold"/>
    <property type="match status" value="1"/>
</dbReference>
<dbReference type="SUPFAM" id="SSF56281">
    <property type="entry name" value="Metallo-hydrolase/oxidoreductase"/>
    <property type="match status" value="1"/>
</dbReference>
<sequence>MTLPQPPAPRPAAPSNATVASRRMALRRLGLGAGALGLGLVAGPEGALFAAQVGDFLVGPPVADVAPRQLGPHVWLVYARDGFPTPENRGLMASIVFVVTSAGVVVLDSGASLQIGEMAIRMIRTVTPKPVVAVFNSHYHGDHWLGNHAFARAFGADLPIHALPHTIEQIRGTEGSTWRSLMERWTNQATAGTEVVVPNRPVTPGERLRFGDVTLVMHHHGTAHTPSDLCVQVVEDGITHVGDIAMTNRIANLDDGSYPGTFRYYAAMQAVTGPQFWVPGHGEPARDLLDTYGRFLSGIWEPCVQAVKDGRDEAAAKAMVLRDPRVAARAKTMAGFDSNIGKYVSLAYLEAEKDAF</sequence>
<keyword evidence="2" id="KW-0812">Transmembrane</keyword>
<organism evidence="4 5">
    <name type="scientific">Sphaerotilus montanus</name>
    <dbReference type="NCBI Taxonomy" id="522889"/>
    <lineage>
        <taxon>Bacteria</taxon>
        <taxon>Pseudomonadati</taxon>
        <taxon>Pseudomonadota</taxon>
        <taxon>Betaproteobacteria</taxon>
        <taxon>Burkholderiales</taxon>
        <taxon>Sphaerotilaceae</taxon>
        <taxon>Sphaerotilus</taxon>
    </lineage>
</organism>
<name>A0A7Y9QX69_9BURK</name>
<dbReference type="PANTHER" id="PTHR42951">
    <property type="entry name" value="METALLO-BETA-LACTAMASE DOMAIN-CONTAINING"/>
    <property type="match status" value="1"/>
</dbReference>
<comment type="caution">
    <text evidence="4">The sequence shown here is derived from an EMBL/GenBank/DDBJ whole genome shotgun (WGS) entry which is preliminary data.</text>
</comment>
<dbReference type="InterPro" id="IPR050855">
    <property type="entry name" value="NDM-1-like"/>
</dbReference>
<feature type="transmembrane region" description="Helical" evidence="2">
    <location>
        <begin position="91"/>
        <end position="113"/>
    </location>
</feature>
<dbReference type="AlphaFoldDB" id="A0A7Y9QX69"/>
<keyword evidence="2" id="KW-1133">Transmembrane helix</keyword>
<dbReference type="PROSITE" id="PS51318">
    <property type="entry name" value="TAT"/>
    <property type="match status" value="1"/>
</dbReference>
<dbReference type="PANTHER" id="PTHR42951:SF4">
    <property type="entry name" value="ACYL-COENZYME A THIOESTERASE MBLAC2"/>
    <property type="match status" value="1"/>
</dbReference>
<dbReference type="SMART" id="SM00849">
    <property type="entry name" value="Lactamase_B"/>
    <property type="match status" value="1"/>
</dbReference>
<proteinExistence type="inferred from homology"/>
<reference evidence="4 5" key="1">
    <citation type="submission" date="2020-07" db="EMBL/GenBank/DDBJ databases">
        <title>Genomic Encyclopedia of Archaeal and Bacterial Type Strains, Phase II (KMG-II): from individual species to whole genera.</title>
        <authorList>
            <person name="Goeker M."/>
        </authorList>
    </citation>
    <scope>NUCLEOTIDE SEQUENCE [LARGE SCALE GENOMIC DNA]</scope>
    <source>
        <strain evidence="4 5">DSM 21226</strain>
    </source>
</reference>
<evidence type="ECO:0000313" key="5">
    <source>
        <dbReference type="Proteomes" id="UP000518288"/>
    </source>
</evidence>
<dbReference type="EMBL" id="JACCFH010000001">
    <property type="protein sequence ID" value="NYG33108.1"/>
    <property type="molecule type" value="Genomic_DNA"/>
</dbReference>
<dbReference type="InterPro" id="IPR006311">
    <property type="entry name" value="TAT_signal"/>
</dbReference>
<evidence type="ECO:0000256" key="1">
    <source>
        <dbReference type="ARBA" id="ARBA00005250"/>
    </source>
</evidence>
<dbReference type="Proteomes" id="UP000518288">
    <property type="component" value="Unassembled WGS sequence"/>
</dbReference>
<gene>
    <name evidence="4" type="ORF">BDD16_002094</name>
</gene>